<dbReference type="Gene3D" id="3.40.50.10810">
    <property type="entry name" value="Tandem AAA-ATPase domain"/>
    <property type="match status" value="1"/>
</dbReference>
<dbReference type="Gene3D" id="3.40.50.300">
    <property type="entry name" value="P-loop containing nucleotide triphosphate hydrolases"/>
    <property type="match status" value="1"/>
</dbReference>
<gene>
    <name evidence="4" type="ORF">J2Z31_004191</name>
</gene>
<dbReference type="PANTHER" id="PTHR10799">
    <property type="entry name" value="SNF2/RAD54 HELICASE FAMILY"/>
    <property type="match status" value="1"/>
</dbReference>
<keyword evidence="1" id="KW-0378">Hydrolase</keyword>
<evidence type="ECO:0000259" key="3">
    <source>
        <dbReference type="PROSITE" id="PS51194"/>
    </source>
</evidence>
<evidence type="ECO:0000259" key="2">
    <source>
        <dbReference type="PROSITE" id="PS51192"/>
    </source>
</evidence>
<feature type="domain" description="Helicase ATP-binding" evidence="2">
    <location>
        <begin position="31"/>
        <end position="194"/>
    </location>
</feature>
<dbReference type="EMBL" id="JAGILA010000006">
    <property type="protein sequence ID" value="MBP2237668.1"/>
    <property type="molecule type" value="Genomic_DNA"/>
</dbReference>
<feature type="domain" description="Helicase C-terminal" evidence="3">
    <location>
        <begin position="326"/>
        <end position="483"/>
    </location>
</feature>
<dbReference type="PROSITE" id="PS51194">
    <property type="entry name" value="HELICASE_CTER"/>
    <property type="match status" value="1"/>
</dbReference>
<proteinExistence type="predicted"/>
<name>A0ABS4R452_9HYPH</name>
<dbReference type="InterPro" id="IPR049730">
    <property type="entry name" value="SNF2/RAD54-like_C"/>
</dbReference>
<comment type="caution">
    <text evidence="4">The sequence shown here is derived from an EMBL/GenBank/DDBJ whole genome shotgun (WGS) entry which is preliminary data.</text>
</comment>
<dbReference type="InterPro" id="IPR014001">
    <property type="entry name" value="Helicase_ATP-bd"/>
</dbReference>
<evidence type="ECO:0000256" key="1">
    <source>
        <dbReference type="ARBA" id="ARBA00022801"/>
    </source>
</evidence>
<reference evidence="4 5" key="1">
    <citation type="submission" date="2021-03" db="EMBL/GenBank/DDBJ databases">
        <title>Genomic Encyclopedia of Type Strains, Phase IV (KMG-IV): sequencing the most valuable type-strain genomes for metagenomic binning, comparative biology and taxonomic classification.</title>
        <authorList>
            <person name="Goeker M."/>
        </authorList>
    </citation>
    <scope>NUCLEOTIDE SEQUENCE [LARGE SCALE GENOMIC DNA]</scope>
    <source>
        <strain evidence="4 5">DSM 13372</strain>
    </source>
</reference>
<dbReference type="InterPro" id="IPR001650">
    <property type="entry name" value="Helicase_C-like"/>
</dbReference>
<dbReference type="Pfam" id="PF00271">
    <property type="entry name" value="Helicase_C"/>
    <property type="match status" value="1"/>
</dbReference>
<sequence>MESEPSTRLKRNPALNLGLRHLGFLYQLEAVEAVKELPYAALFHEQGLGKTKIAIDLALEWLKADAVDTVVFVTKRSLIQNWQDEIKAHSYLHPTVLDQNHSGNFFALNSPSPVFLVHYEVFRTEQRRLRLFAKTRRVGIILDEAQKIKNPDSDLARAFHAVAPAMKRRIIMTGTPVANRPYDIWSLIYFLDQGESLGPDFEAFKNGLDLANDLWANEKRRNAFEDELGELFDRIGSFAVRETKLTAGIQLPDKRIENVAVEMSPRQQALYEEYRTELGASIVVGDQQTLDDAEESLKRLLRLVQVASNPLLVDEAYTEIPGKFARLRELVMQAVDARSKIIVWTSFVKNADWLHGRLAEFGAVKVHGGVEISDRNDAISAFKGDPSVKVLVATPGAAKEGLTLTVANHAVFYDRSFSLDDYLQAQDRIHRISQTDTCFIWNLISSASIDEWVDSLLAAKRLSAQLGQADISKEEYRRLANYDFGKMIREILGLEL</sequence>
<dbReference type="SMART" id="SM00490">
    <property type="entry name" value="HELICc"/>
    <property type="match status" value="1"/>
</dbReference>
<dbReference type="PROSITE" id="PS51192">
    <property type="entry name" value="HELICASE_ATP_BIND_1"/>
    <property type="match status" value="1"/>
</dbReference>
<dbReference type="SMART" id="SM00487">
    <property type="entry name" value="DEXDc"/>
    <property type="match status" value="1"/>
</dbReference>
<protein>
    <submittedName>
        <fullName evidence="4">SNF2 family DNA or RNA helicase</fullName>
    </submittedName>
</protein>
<keyword evidence="4" id="KW-0347">Helicase</keyword>
<evidence type="ECO:0000313" key="4">
    <source>
        <dbReference type="EMBL" id="MBP2237668.1"/>
    </source>
</evidence>
<dbReference type="InterPro" id="IPR000330">
    <property type="entry name" value="SNF2_N"/>
</dbReference>
<organism evidence="4 5">
    <name type="scientific">Sinorhizobium kostiense</name>
    <dbReference type="NCBI Taxonomy" id="76747"/>
    <lineage>
        <taxon>Bacteria</taxon>
        <taxon>Pseudomonadati</taxon>
        <taxon>Pseudomonadota</taxon>
        <taxon>Alphaproteobacteria</taxon>
        <taxon>Hyphomicrobiales</taxon>
        <taxon>Rhizobiaceae</taxon>
        <taxon>Sinorhizobium/Ensifer group</taxon>
        <taxon>Sinorhizobium</taxon>
    </lineage>
</organism>
<dbReference type="InterPro" id="IPR038718">
    <property type="entry name" value="SNF2-like_sf"/>
</dbReference>
<keyword evidence="5" id="KW-1185">Reference proteome</keyword>
<keyword evidence="4" id="KW-0067">ATP-binding</keyword>
<dbReference type="Proteomes" id="UP000730739">
    <property type="component" value="Unassembled WGS sequence"/>
</dbReference>
<dbReference type="CDD" id="cd18793">
    <property type="entry name" value="SF2_C_SNF"/>
    <property type="match status" value="1"/>
</dbReference>
<dbReference type="RefSeq" id="WP_209604011.1">
    <property type="nucleotide sequence ID" value="NZ_JAGILA010000006.1"/>
</dbReference>
<dbReference type="SUPFAM" id="SSF52540">
    <property type="entry name" value="P-loop containing nucleoside triphosphate hydrolases"/>
    <property type="match status" value="2"/>
</dbReference>
<dbReference type="InterPro" id="IPR027417">
    <property type="entry name" value="P-loop_NTPase"/>
</dbReference>
<dbReference type="GO" id="GO:0004386">
    <property type="term" value="F:helicase activity"/>
    <property type="evidence" value="ECO:0007669"/>
    <property type="project" value="UniProtKB-KW"/>
</dbReference>
<dbReference type="Pfam" id="PF00176">
    <property type="entry name" value="SNF2-rel_dom"/>
    <property type="match status" value="1"/>
</dbReference>
<accession>A0ABS4R452</accession>
<evidence type="ECO:0000313" key="5">
    <source>
        <dbReference type="Proteomes" id="UP000730739"/>
    </source>
</evidence>
<keyword evidence="4" id="KW-0547">Nucleotide-binding</keyword>